<dbReference type="SUPFAM" id="SSF117281">
    <property type="entry name" value="Kelch motif"/>
    <property type="match status" value="1"/>
</dbReference>
<dbReference type="Proteomes" id="UP000299102">
    <property type="component" value="Unassembled WGS sequence"/>
</dbReference>
<evidence type="ECO:0000313" key="2">
    <source>
        <dbReference type="Proteomes" id="UP000299102"/>
    </source>
</evidence>
<dbReference type="EMBL" id="BGZK01000926">
    <property type="protein sequence ID" value="GBP65351.1"/>
    <property type="molecule type" value="Genomic_DNA"/>
</dbReference>
<reference evidence="1 2" key="1">
    <citation type="journal article" date="2019" name="Commun. Biol.">
        <title>The bagworm genome reveals a unique fibroin gene that provides high tensile strength.</title>
        <authorList>
            <person name="Kono N."/>
            <person name="Nakamura H."/>
            <person name="Ohtoshi R."/>
            <person name="Tomita M."/>
            <person name="Numata K."/>
            <person name="Arakawa K."/>
        </authorList>
    </citation>
    <scope>NUCLEOTIDE SEQUENCE [LARGE SCALE GENOMIC DNA]</scope>
</reference>
<protein>
    <submittedName>
        <fullName evidence="1">Uncharacterized protein</fullName>
    </submittedName>
</protein>
<dbReference type="Gene3D" id="2.120.10.80">
    <property type="entry name" value="Kelch-type beta propeller"/>
    <property type="match status" value="1"/>
</dbReference>
<accession>A0A4C1XNE4</accession>
<dbReference type="InterPro" id="IPR015915">
    <property type="entry name" value="Kelch-typ_b-propeller"/>
</dbReference>
<sequence length="101" mass="11294">MDIVSYTSIKSVRDLAQARTRTHPQWPIVEQDRWENVAPMEKARYGCALGVASADGALLVIGGLEDTKSYHMEMYVAGENRWTVGPGIPQRFINVRSATAW</sequence>
<evidence type="ECO:0000313" key="1">
    <source>
        <dbReference type="EMBL" id="GBP65351.1"/>
    </source>
</evidence>
<keyword evidence="2" id="KW-1185">Reference proteome</keyword>
<comment type="caution">
    <text evidence="1">The sequence shown here is derived from an EMBL/GenBank/DDBJ whole genome shotgun (WGS) entry which is preliminary data.</text>
</comment>
<gene>
    <name evidence="1" type="ORF">EVAR_52125_1</name>
</gene>
<organism evidence="1 2">
    <name type="scientific">Eumeta variegata</name>
    <name type="common">Bagworm moth</name>
    <name type="synonym">Eumeta japonica</name>
    <dbReference type="NCBI Taxonomy" id="151549"/>
    <lineage>
        <taxon>Eukaryota</taxon>
        <taxon>Metazoa</taxon>
        <taxon>Ecdysozoa</taxon>
        <taxon>Arthropoda</taxon>
        <taxon>Hexapoda</taxon>
        <taxon>Insecta</taxon>
        <taxon>Pterygota</taxon>
        <taxon>Neoptera</taxon>
        <taxon>Endopterygota</taxon>
        <taxon>Lepidoptera</taxon>
        <taxon>Glossata</taxon>
        <taxon>Ditrysia</taxon>
        <taxon>Tineoidea</taxon>
        <taxon>Psychidae</taxon>
        <taxon>Oiketicinae</taxon>
        <taxon>Eumeta</taxon>
    </lineage>
</organism>
<dbReference type="AlphaFoldDB" id="A0A4C1XNE4"/>
<proteinExistence type="predicted"/>
<name>A0A4C1XNE4_EUMVA</name>